<keyword evidence="3" id="KW-1185">Reference proteome</keyword>
<accession>A0A9Q3FN79</accession>
<proteinExistence type="predicted"/>
<sequence length="150" mass="16967">MDKEEPYSTEFFPDPVGYSEGTGGPTLSQSNKPASHQLDPYLLAIMQQTAQIMDNLQEALRPPAFKTPSIKEPECFIVTQPFKGIRFIQPSSVFSIMIRKISSKTRRNFFMSFHFSMEGLQNGLSLNFSILKIKTQASSSIIGNYLNKKY</sequence>
<evidence type="ECO:0000313" key="2">
    <source>
        <dbReference type="EMBL" id="MBW0540347.1"/>
    </source>
</evidence>
<comment type="caution">
    <text evidence="2">The sequence shown here is derived from an EMBL/GenBank/DDBJ whole genome shotgun (WGS) entry which is preliminary data.</text>
</comment>
<feature type="region of interest" description="Disordered" evidence="1">
    <location>
        <begin position="1"/>
        <end position="33"/>
    </location>
</feature>
<reference evidence="2" key="1">
    <citation type="submission" date="2021-03" db="EMBL/GenBank/DDBJ databases">
        <title>Draft genome sequence of rust myrtle Austropuccinia psidii MF-1, a brazilian biotype.</title>
        <authorList>
            <person name="Quecine M.C."/>
            <person name="Pachon D.M.R."/>
            <person name="Bonatelli M.L."/>
            <person name="Correr F.H."/>
            <person name="Franceschini L.M."/>
            <person name="Leite T.F."/>
            <person name="Margarido G.R.A."/>
            <person name="Almeida C.A."/>
            <person name="Ferrarezi J.A."/>
            <person name="Labate C.A."/>
        </authorList>
    </citation>
    <scope>NUCLEOTIDE SEQUENCE</scope>
    <source>
        <strain evidence="2">MF-1</strain>
    </source>
</reference>
<dbReference type="EMBL" id="AVOT02044999">
    <property type="protein sequence ID" value="MBW0540347.1"/>
    <property type="molecule type" value="Genomic_DNA"/>
</dbReference>
<gene>
    <name evidence="2" type="ORF">O181_080062</name>
</gene>
<dbReference type="Proteomes" id="UP000765509">
    <property type="component" value="Unassembled WGS sequence"/>
</dbReference>
<evidence type="ECO:0000313" key="3">
    <source>
        <dbReference type="Proteomes" id="UP000765509"/>
    </source>
</evidence>
<protein>
    <submittedName>
        <fullName evidence="2">Uncharacterized protein</fullName>
    </submittedName>
</protein>
<organism evidence="2 3">
    <name type="scientific">Austropuccinia psidii MF-1</name>
    <dbReference type="NCBI Taxonomy" id="1389203"/>
    <lineage>
        <taxon>Eukaryota</taxon>
        <taxon>Fungi</taxon>
        <taxon>Dikarya</taxon>
        <taxon>Basidiomycota</taxon>
        <taxon>Pucciniomycotina</taxon>
        <taxon>Pucciniomycetes</taxon>
        <taxon>Pucciniales</taxon>
        <taxon>Sphaerophragmiaceae</taxon>
        <taxon>Austropuccinia</taxon>
    </lineage>
</organism>
<evidence type="ECO:0000256" key="1">
    <source>
        <dbReference type="SAM" id="MobiDB-lite"/>
    </source>
</evidence>
<dbReference type="AlphaFoldDB" id="A0A9Q3FN79"/>
<name>A0A9Q3FN79_9BASI</name>